<keyword evidence="4" id="KW-1185">Reference proteome</keyword>
<dbReference type="OrthoDB" id="9988524at2759"/>
<feature type="region of interest" description="Disordered" evidence="1">
    <location>
        <begin position="77"/>
        <end position="104"/>
    </location>
</feature>
<dbReference type="GO" id="GO:0004721">
    <property type="term" value="F:phosphoprotein phosphatase activity"/>
    <property type="evidence" value="ECO:0007669"/>
    <property type="project" value="InterPro"/>
</dbReference>
<organism evidence="3 4">
    <name type="scientific">Sphaceloma murrayae</name>
    <dbReference type="NCBI Taxonomy" id="2082308"/>
    <lineage>
        <taxon>Eukaryota</taxon>
        <taxon>Fungi</taxon>
        <taxon>Dikarya</taxon>
        <taxon>Ascomycota</taxon>
        <taxon>Pezizomycotina</taxon>
        <taxon>Dothideomycetes</taxon>
        <taxon>Dothideomycetidae</taxon>
        <taxon>Myriangiales</taxon>
        <taxon>Elsinoaceae</taxon>
        <taxon>Sphaceloma</taxon>
    </lineage>
</organism>
<feature type="compositionally biased region" description="Low complexity" evidence="1">
    <location>
        <begin position="77"/>
        <end position="88"/>
    </location>
</feature>
<dbReference type="InParanoid" id="A0A2K1QRV6"/>
<dbReference type="Pfam" id="PF13350">
    <property type="entry name" value="Y_phosphatase3"/>
    <property type="match status" value="1"/>
</dbReference>
<dbReference type="InterPro" id="IPR026893">
    <property type="entry name" value="Tyr/Ser_Pase_IphP-type"/>
</dbReference>
<dbReference type="PANTHER" id="PTHR31126:SF10">
    <property type="entry name" value="PROTEIN PHOSPHATASE, PUTATIVE (AFU_ORTHOLOGUE AFUA_6G06650)-RELATED"/>
    <property type="match status" value="1"/>
</dbReference>
<dbReference type="Proteomes" id="UP000243797">
    <property type="component" value="Unassembled WGS sequence"/>
</dbReference>
<name>A0A2K1QRV6_9PEZI</name>
<proteinExistence type="predicted"/>
<sequence>MTSIPSPGSIRLDRVSNFRDVGLFCNALSGRRVLKTGVLFRSARPDFATPSDIDLLQHGLKIRTIIDLRSKTEQLQLATSASPSSASPAPIPHPTPSPPSPLPLPTTKINLNGPLFQLRLISLLPFLSACHLILLYLFNHRVPAIRILSKAMAPRGLHGLARDTLLASWYEMRALFVQLARGDNWPVLIHCTQGKDRTGLTVLLLEMLVGVDEAVSERGYMASQRELEGEREGRVREIEEVGLPAEWADCEAGWVQKTRGFVVERWGGAEEYLKWCGVTAQDIGRVRENLAA</sequence>
<dbReference type="STRING" id="2082308.A0A2K1QRV6"/>
<evidence type="ECO:0000313" key="4">
    <source>
        <dbReference type="Proteomes" id="UP000243797"/>
    </source>
</evidence>
<feature type="domain" description="Tyrosine specific protein phosphatases" evidence="2">
    <location>
        <begin position="172"/>
        <end position="242"/>
    </location>
</feature>
<evidence type="ECO:0000259" key="2">
    <source>
        <dbReference type="PROSITE" id="PS50056"/>
    </source>
</evidence>
<protein>
    <recommendedName>
        <fullName evidence="2">Tyrosine specific protein phosphatases domain-containing protein</fullName>
    </recommendedName>
</protein>
<reference evidence="3 4" key="1">
    <citation type="submission" date="2017-06" db="EMBL/GenBank/DDBJ databases">
        <title>Draft genome sequence of a variant of Elsinoe murrayae.</title>
        <authorList>
            <person name="Cheng Q."/>
        </authorList>
    </citation>
    <scope>NUCLEOTIDE SEQUENCE [LARGE SCALE GENOMIC DNA]</scope>
    <source>
        <strain evidence="3 4">CQ-2017a</strain>
    </source>
</reference>
<dbReference type="PROSITE" id="PS50056">
    <property type="entry name" value="TYR_PHOSPHATASE_2"/>
    <property type="match status" value="1"/>
</dbReference>
<dbReference type="AlphaFoldDB" id="A0A2K1QRV6"/>
<dbReference type="PROSITE" id="PS00383">
    <property type="entry name" value="TYR_PHOSPHATASE_1"/>
    <property type="match status" value="1"/>
</dbReference>
<gene>
    <name evidence="3" type="ORF">CAC42_3065</name>
</gene>
<feature type="compositionally biased region" description="Pro residues" evidence="1">
    <location>
        <begin position="89"/>
        <end position="104"/>
    </location>
</feature>
<comment type="caution">
    <text evidence="3">The sequence shown here is derived from an EMBL/GenBank/DDBJ whole genome shotgun (WGS) entry which is preliminary data.</text>
</comment>
<accession>A0A2K1QRV6</accession>
<dbReference type="InterPro" id="IPR000387">
    <property type="entry name" value="Tyr_Pase_dom"/>
</dbReference>
<dbReference type="InterPro" id="IPR016130">
    <property type="entry name" value="Tyr_Pase_AS"/>
</dbReference>
<dbReference type="PANTHER" id="PTHR31126">
    <property type="entry name" value="TYROSINE-PROTEIN PHOSPHATASE"/>
    <property type="match status" value="1"/>
</dbReference>
<dbReference type="SUPFAM" id="SSF52799">
    <property type="entry name" value="(Phosphotyrosine protein) phosphatases II"/>
    <property type="match status" value="1"/>
</dbReference>
<dbReference type="InterPro" id="IPR029021">
    <property type="entry name" value="Prot-tyrosine_phosphatase-like"/>
</dbReference>
<evidence type="ECO:0000256" key="1">
    <source>
        <dbReference type="SAM" id="MobiDB-lite"/>
    </source>
</evidence>
<dbReference type="EMBL" id="NKHZ01000049">
    <property type="protein sequence ID" value="PNS17670.1"/>
    <property type="molecule type" value="Genomic_DNA"/>
</dbReference>
<dbReference type="Gene3D" id="3.90.190.10">
    <property type="entry name" value="Protein tyrosine phosphatase superfamily"/>
    <property type="match status" value="1"/>
</dbReference>
<evidence type="ECO:0000313" key="3">
    <source>
        <dbReference type="EMBL" id="PNS17670.1"/>
    </source>
</evidence>